<feature type="signal peptide" evidence="1">
    <location>
        <begin position="1"/>
        <end position="30"/>
    </location>
</feature>
<evidence type="ECO:0000313" key="2">
    <source>
        <dbReference type="EMBL" id="SCA57944.1"/>
    </source>
</evidence>
<dbReference type="AlphaFoldDB" id="A0A1C3RKZ3"/>
<evidence type="ECO:0000256" key="1">
    <source>
        <dbReference type="SAM" id="SignalP"/>
    </source>
</evidence>
<sequence>MRAMKAEKVMQACVIVGLMVSLAACSTVSAIGGATLDVATFVIGDVAVPLTTTVVEGAVDVVGDNPDTAVKALGGLIP</sequence>
<proteinExistence type="predicted"/>
<protein>
    <recommendedName>
        <fullName evidence="4">Lipoprotein</fullName>
    </recommendedName>
</protein>
<accession>A0A1C3RKZ3</accession>
<reference evidence="2 3" key="1">
    <citation type="submission" date="2016-07" db="EMBL/GenBank/DDBJ databases">
        <authorList>
            <person name="Lefevre C.T."/>
        </authorList>
    </citation>
    <scope>NUCLEOTIDE SEQUENCE [LARGE SCALE GENOMIC DNA]</scope>
    <source>
        <strain evidence="2">PR1</strain>
    </source>
</reference>
<organism evidence="2 3">
    <name type="scientific">Candidatus Terasakiella magnetica</name>
    <dbReference type="NCBI Taxonomy" id="1867952"/>
    <lineage>
        <taxon>Bacteria</taxon>
        <taxon>Pseudomonadati</taxon>
        <taxon>Pseudomonadota</taxon>
        <taxon>Alphaproteobacteria</taxon>
        <taxon>Rhodospirillales</taxon>
        <taxon>Terasakiellaceae</taxon>
        <taxon>Terasakiella</taxon>
    </lineage>
</organism>
<dbReference type="PROSITE" id="PS51257">
    <property type="entry name" value="PROKAR_LIPOPROTEIN"/>
    <property type="match status" value="1"/>
</dbReference>
<dbReference type="EMBL" id="FLYE01000046">
    <property type="protein sequence ID" value="SCA57944.1"/>
    <property type="molecule type" value="Genomic_DNA"/>
</dbReference>
<evidence type="ECO:0000313" key="3">
    <source>
        <dbReference type="Proteomes" id="UP000231658"/>
    </source>
</evidence>
<dbReference type="RefSeq" id="WP_069189935.1">
    <property type="nucleotide sequence ID" value="NZ_FLYE01000046.1"/>
</dbReference>
<keyword evidence="1" id="KW-0732">Signal</keyword>
<feature type="chain" id="PRO_5008680902" description="Lipoprotein" evidence="1">
    <location>
        <begin position="31"/>
        <end position="78"/>
    </location>
</feature>
<gene>
    <name evidence="2" type="ORF">MTBPR1_70216</name>
</gene>
<keyword evidence="3" id="KW-1185">Reference proteome</keyword>
<name>A0A1C3RKZ3_9PROT</name>
<dbReference type="STRING" id="1867952.MTBPR1_70216"/>
<dbReference type="Proteomes" id="UP000231658">
    <property type="component" value="Unassembled WGS sequence"/>
</dbReference>
<evidence type="ECO:0008006" key="4">
    <source>
        <dbReference type="Google" id="ProtNLM"/>
    </source>
</evidence>